<evidence type="ECO:0000256" key="1">
    <source>
        <dbReference type="SAM" id="Phobius"/>
    </source>
</evidence>
<feature type="transmembrane region" description="Helical" evidence="1">
    <location>
        <begin position="29"/>
        <end position="51"/>
    </location>
</feature>
<dbReference type="AlphaFoldDB" id="W7TKS5"/>
<feature type="non-terminal residue" evidence="2">
    <location>
        <position position="104"/>
    </location>
</feature>
<comment type="caution">
    <text evidence="2">The sequence shown here is derived from an EMBL/GenBank/DDBJ whole genome shotgun (WGS) entry which is preliminary data.</text>
</comment>
<organism evidence="2 3">
    <name type="scientific">Nannochloropsis gaditana</name>
    <dbReference type="NCBI Taxonomy" id="72520"/>
    <lineage>
        <taxon>Eukaryota</taxon>
        <taxon>Sar</taxon>
        <taxon>Stramenopiles</taxon>
        <taxon>Ochrophyta</taxon>
        <taxon>Eustigmatophyceae</taxon>
        <taxon>Eustigmatales</taxon>
        <taxon>Monodopsidaceae</taxon>
        <taxon>Nannochloropsis</taxon>
    </lineage>
</organism>
<gene>
    <name evidence="2" type="ORF">Naga_101673g1</name>
</gene>
<keyword evidence="1" id="KW-0472">Membrane</keyword>
<sequence>MSEADANSSTLSTRPFNLLRPTCVGPGELGIKVFLLCVITLSMLALLFLLARLLQARYRAHGTIFPWPLCGGKQGRRGDEAASFFTVSDLFNHLVLLLCLYEMS</sequence>
<evidence type="ECO:0000313" key="3">
    <source>
        <dbReference type="Proteomes" id="UP000019335"/>
    </source>
</evidence>
<keyword evidence="1" id="KW-1133">Transmembrane helix</keyword>
<name>W7TKS5_9STRA</name>
<proteinExistence type="predicted"/>
<keyword evidence="1" id="KW-0812">Transmembrane</keyword>
<dbReference type="Proteomes" id="UP000019335">
    <property type="component" value="Unassembled WGS sequence"/>
</dbReference>
<evidence type="ECO:0000313" key="2">
    <source>
        <dbReference type="EMBL" id="EWM20981.1"/>
    </source>
</evidence>
<protein>
    <submittedName>
        <fullName evidence="2">Uncharacterized protein</fullName>
    </submittedName>
</protein>
<dbReference type="EMBL" id="AZIL01002703">
    <property type="protein sequence ID" value="EWM20981.1"/>
    <property type="molecule type" value="Genomic_DNA"/>
</dbReference>
<accession>W7TKS5</accession>
<keyword evidence="3" id="KW-1185">Reference proteome</keyword>
<reference evidence="2 3" key="1">
    <citation type="journal article" date="2014" name="Mol. Plant">
        <title>Chromosome Scale Genome Assembly and Transcriptome Profiling of Nannochloropsis gaditana in Nitrogen Depletion.</title>
        <authorList>
            <person name="Corteggiani Carpinelli E."/>
            <person name="Telatin A."/>
            <person name="Vitulo N."/>
            <person name="Forcato C."/>
            <person name="D'Angelo M."/>
            <person name="Schiavon R."/>
            <person name="Vezzi A."/>
            <person name="Giacometti G.M."/>
            <person name="Morosinotto T."/>
            <person name="Valle G."/>
        </authorList>
    </citation>
    <scope>NUCLEOTIDE SEQUENCE [LARGE SCALE GENOMIC DNA]</scope>
    <source>
        <strain evidence="2 3">B-31</strain>
    </source>
</reference>